<dbReference type="GO" id="GO:0006935">
    <property type="term" value="P:chemotaxis"/>
    <property type="evidence" value="ECO:0007669"/>
    <property type="project" value="InterPro"/>
</dbReference>
<gene>
    <name evidence="2" type="ORF">BOW53_15080</name>
</gene>
<feature type="domain" description="CheW-like" evidence="1">
    <location>
        <begin position="12"/>
        <end position="152"/>
    </location>
</feature>
<dbReference type="PROSITE" id="PS50851">
    <property type="entry name" value="CHEW"/>
    <property type="match status" value="1"/>
</dbReference>
<dbReference type="GO" id="GO:0005829">
    <property type="term" value="C:cytosol"/>
    <property type="evidence" value="ECO:0007669"/>
    <property type="project" value="TreeGrafter"/>
</dbReference>
<accession>A0A1T2L0P6</accession>
<sequence length="158" mass="17277">MNQMVEAQKNPISRWVTFRLADESYGIDVMQVREVLRNTEISPVPGAPGYVLGIINLRGNVVSIIDTRTRFGLPIHEADDSSRILILETADTVIGFLVDSVNDVAELNAADIEPAPDTGSGNTANYISGLSNRESGLLILLDSNKMLTEEEMMELNSL</sequence>
<dbReference type="InterPro" id="IPR002545">
    <property type="entry name" value="CheW-lke_dom"/>
</dbReference>
<protein>
    <submittedName>
        <fullName evidence="2">Chemotaxis protein CheW</fullName>
    </submittedName>
</protein>
<dbReference type="SUPFAM" id="SSF50341">
    <property type="entry name" value="CheW-like"/>
    <property type="match status" value="1"/>
</dbReference>
<dbReference type="CDD" id="cd00732">
    <property type="entry name" value="CheW"/>
    <property type="match status" value="1"/>
</dbReference>
<comment type="caution">
    <text evidence="2">The sequence shown here is derived from an EMBL/GenBank/DDBJ whole genome shotgun (WGS) entry which is preliminary data.</text>
</comment>
<keyword evidence="3" id="KW-1185">Reference proteome</keyword>
<dbReference type="Gene3D" id="2.40.50.180">
    <property type="entry name" value="CheA-289, Domain 4"/>
    <property type="match status" value="1"/>
</dbReference>
<dbReference type="PANTHER" id="PTHR22617">
    <property type="entry name" value="CHEMOTAXIS SENSOR HISTIDINE KINASE-RELATED"/>
    <property type="match status" value="1"/>
</dbReference>
<dbReference type="InterPro" id="IPR036061">
    <property type="entry name" value="CheW-like_dom_sf"/>
</dbReference>
<dbReference type="InterPro" id="IPR039315">
    <property type="entry name" value="CheW"/>
</dbReference>
<dbReference type="FunFam" id="2.40.50.180:FF:000001">
    <property type="entry name" value="Chemotaxis protein CheW"/>
    <property type="match status" value="1"/>
</dbReference>
<dbReference type="SMART" id="SM00260">
    <property type="entry name" value="CheW"/>
    <property type="match status" value="1"/>
</dbReference>
<dbReference type="AlphaFoldDB" id="A0A1T2L0P6"/>
<evidence type="ECO:0000259" key="1">
    <source>
        <dbReference type="PROSITE" id="PS50851"/>
    </source>
</evidence>
<reference evidence="2 3" key="1">
    <citation type="submission" date="2016-11" db="EMBL/GenBank/DDBJ databases">
        <title>Mixed transmission modes and dynamic genome evolution in an obligate animal-bacterial symbiosis.</title>
        <authorList>
            <person name="Russell S.L."/>
            <person name="Corbett-Detig R.B."/>
            <person name="Cavanaugh C.M."/>
        </authorList>
    </citation>
    <scope>NUCLEOTIDE SEQUENCE [LARGE SCALE GENOMIC DNA]</scope>
    <source>
        <strain evidence="2">Sveles-Q1</strain>
    </source>
</reference>
<evidence type="ECO:0000313" key="3">
    <source>
        <dbReference type="Proteomes" id="UP000191110"/>
    </source>
</evidence>
<dbReference type="Proteomes" id="UP000191110">
    <property type="component" value="Unassembled WGS sequence"/>
</dbReference>
<dbReference type="RefSeq" id="WP_236725774.1">
    <property type="nucleotide sequence ID" value="NZ_MPRL01000081.1"/>
</dbReference>
<dbReference type="Pfam" id="PF01584">
    <property type="entry name" value="CheW"/>
    <property type="match status" value="1"/>
</dbReference>
<dbReference type="PANTHER" id="PTHR22617:SF23">
    <property type="entry name" value="CHEMOTAXIS PROTEIN CHEW"/>
    <property type="match status" value="1"/>
</dbReference>
<dbReference type="GO" id="GO:0007165">
    <property type="term" value="P:signal transduction"/>
    <property type="evidence" value="ECO:0007669"/>
    <property type="project" value="InterPro"/>
</dbReference>
<name>A0A1T2L0P6_9GAMM</name>
<proteinExistence type="predicted"/>
<evidence type="ECO:0000313" key="2">
    <source>
        <dbReference type="EMBL" id="OOZ38580.1"/>
    </source>
</evidence>
<dbReference type="EMBL" id="MPRL01000081">
    <property type="protein sequence ID" value="OOZ38580.1"/>
    <property type="molecule type" value="Genomic_DNA"/>
</dbReference>
<organism evidence="2 3">
    <name type="scientific">Solemya pervernicosa gill symbiont</name>
    <dbReference type="NCBI Taxonomy" id="642797"/>
    <lineage>
        <taxon>Bacteria</taxon>
        <taxon>Pseudomonadati</taxon>
        <taxon>Pseudomonadota</taxon>
        <taxon>Gammaproteobacteria</taxon>
        <taxon>sulfur-oxidizing symbionts</taxon>
    </lineage>
</organism>
<dbReference type="Gene3D" id="2.30.30.40">
    <property type="entry name" value="SH3 Domains"/>
    <property type="match status" value="1"/>
</dbReference>